<comment type="caution">
    <text evidence="3">The sequence shown here is derived from an EMBL/GenBank/DDBJ whole genome shotgun (WGS) entry which is preliminary data.</text>
</comment>
<sequence>MTELDLDPATTALVLIDLQVRLVTRPFEPRSGAEVVDAGRQLADAFRTAAAPVVLVRAVRPVPMDFSSPDDPQNQVVPELGTPDVLITKHTWGAFHQTPLDSALRERGIDTIVLGGVATNMGVESTARAADEHDYRLVFVEDAMSGLAADEHAFAVARMFPLLGTVTTTAAVVARLSGS</sequence>
<evidence type="ECO:0000259" key="2">
    <source>
        <dbReference type="Pfam" id="PF00857"/>
    </source>
</evidence>
<protein>
    <submittedName>
        <fullName evidence="3">Isochorismatase family protein</fullName>
    </submittedName>
</protein>
<name>A0ABV7Y469_9ACTN</name>
<dbReference type="SUPFAM" id="SSF52499">
    <property type="entry name" value="Isochorismatase-like hydrolases"/>
    <property type="match status" value="1"/>
</dbReference>
<evidence type="ECO:0000313" key="4">
    <source>
        <dbReference type="Proteomes" id="UP001595699"/>
    </source>
</evidence>
<dbReference type="Proteomes" id="UP001595699">
    <property type="component" value="Unassembled WGS sequence"/>
</dbReference>
<organism evidence="3 4">
    <name type="scientific">Tenggerimyces flavus</name>
    <dbReference type="NCBI Taxonomy" id="1708749"/>
    <lineage>
        <taxon>Bacteria</taxon>
        <taxon>Bacillati</taxon>
        <taxon>Actinomycetota</taxon>
        <taxon>Actinomycetes</taxon>
        <taxon>Propionibacteriales</taxon>
        <taxon>Nocardioidaceae</taxon>
        <taxon>Tenggerimyces</taxon>
    </lineage>
</organism>
<gene>
    <name evidence="3" type="ORF">ACFOUW_03565</name>
</gene>
<dbReference type="InterPro" id="IPR050272">
    <property type="entry name" value="Isochorismatase-like_hydrls"/>
</dbReference>
<evidence type="ECO:0000256" key="1">
    <source>
        <dbReference type="ARBA" id="ARBA00022801"/>
    </source>
</evidence>
<dbReference type="Gene3D" id="3.40.50.850">
    <property type="entry name" value="Isochorismatase-like"/>
    <property type="match status" value="1"/>
</dbReference>
<feature type="domain" description="Isochorismatase-like" evidence="2">
    <location>
        <begin position="11"/>
        <end position="170"/>
    </location>
</feature>
<proteinExistence type="predicted"/>
<dbReference type="EMBL" id="JBHRZH010000004">
    <property type="protein sequence ID" value="MFC3759902.1"/>
    <property type="molecule type" value="Genomic_DNA"/>
</dbReference>
<reference evidence="4" key="1">
    <citation type="journal article" date="2019" name="Int. J. Syst. Evol. Microbiol.">
        <title>The Global Catalogue of Microorganisms (GCM) 10K type strain sequencing project: providing services to taxonomists for standard genome sequencing and annotation.</title>
        <authorList>
            <consortium name="The Broad Institute Genomics Platform"/>
            <consortium name="The Broad Institute Genome Sequencing Center for Infectious Disease"/>
            <person name="Wu L."/>
            <person name="Ma J."/>
        </authorList>
    </citation>
    <scope>NUCLEOTIDE SEQUENCE [LARGE SCALE GENOMIC DNA]</scope>
    <source>
        <strain evidence="4">CGMCC 4.7241</strain>
    </source>
</reference>
<dbReference type="PANTHER" id="PTHR43540">
    <property type="entry name" value="PEROXYUREIDOACRYLATE/UREIDOACRYLATE AMIDOHYDROLASE-RELATED"/>
    <property type="match status" value="1"/>
</dbReference>
<dbReference type="InterPro" id="IPR036380">
    <property type="entry name" value="Isochorismatase-like_sf"/>
</dbReference>
<dbReference type="Pfam" id="PF00857">
    <property type="entry name" value="Isochorismatase"/>
    <property type="match status" value="1"/>
</dbReference>
<dbReference type="InterPro" id="IPR000868">
    <property type="entry name" value="Isochorismatase-like_dom"/>
</dbReference>
<evidence type="ECO:0000313" key="3">
    <source>
        <dbReference type="EMBL" id="MFC3759902.1"/>
    </source>
</evidence>
<dbReference type="PANTHER" id="PTHR43540:SF7">
    <property type="entry name" value="ISOCHORISMATASE FAMILY PROTEIN YECD"/>
    <property type="match status" value="1"/>
</dbReference>
<dbReference type="RefSeq" id="WP_307782550.1">
    <property type="nucleotide sequence ID" value="NZ_JAFBCM010000001.1"/>
</dbReference>
<keyword evidence="1" id="KW-0378">Hydrolase</keyword>
<dbReference type="CDD" id="cd00431">
    <property type="entry name" value="cysteine_hydrolases"/>
    <property type="match status" value="1"/>
</dbReference>
<keyword evidence="4" id="KW-1185">Reference proteome</keyword>
<accession>A0ABV7Y469</accession>